<dbReference type="GO" id="GO:0000479">
    <property type="term" value="P:endonucleolytic cleavage of tricistronic rRNA transcript (SSU-rRNA, 5.8S rRNA, LSU-rRNA)"/>
    <property type="evidence" value="ECO:0007669"/>
    <property type="project" value="TreeGrafter"/>
</dbReference>
<evidence type="ECO:0000256" key="8">
    <source>
        <dbReference type="ARBA" id="ARBA00023242"/>
    </source>
</evidence>
<evidence type="ECO:0000256" key="12">
    <source>
        <dbReference type="SAM" id="MobiDB-lite"/>
    </source>
</evidence>
<accession>A0A9W8GBB6</accession>
<dbReference type="InterPro" id="IPR027417">
    <property type="entry name" value="P-loop_NTPase"/>
</dbReference>
<feature type="compositionally biased region" description="Basic and acidic residues" evidence="12">
    <location>
        <begin position="1042"/>
        <end position="1051"/>
    </location>
</feature>
<feature type="compositionally biased region" description="Polar residues" evidence="12">
    <location>
        <begin position="605"/>
        <end position="619"/>
    </location>
</feature>
<proteinExistence type="inferred from homology"/>
<dbReference type="InterPro" id="IPR007034">
    <property type="entry name" value="BMS1_TSR1_C"/>
</dbReference>
<keyword evidence="11" id="KW-0175">Coiled coil</keyword>
<feature type="compositionally biased region" description="Acidic residues" evidence="12">
    <location>
        <begin position="447"/>
        <end position="465"/>
    </location>
</feature>
<evidence type="ECO:0000256" key="4">
    <source>
        <dbReference type="ARBA" id="ARBA00022741"/>
    </source>
</evidence>
<dbReference type="GO" id="GO:0005524">
    <property type="term" value="F:ATP binding"/>
    <property type="evidence" value="ECO:0007669"/>
    <property type="project" value="UniProtKB-KW"/>
</dbReference>
<dbReference type="PANTHER" id="PTHR12858">
    <property type="entry name" value="RIBOSOME BIOGENESIS PROTEIN"/>
    <property type="match status" value="1"/>
</dbReference>
<evidence type="ECO:0000256" key="5">
    <source>
        <dbReference type="ARBA" id="ARBA00022801"/>
    </source>
</evidence>
<dbReference type="GO" id="GO:0000462">
    <property type="term" value="P:maturation of SSU-rRNA from tricistronic rRNA transcript (SSU-rRNA, 5.8S rRNA, LSU-rRNA)"/>
    <property type="evidence" value="ECO:0007669"/>
    <property type="project" value="TreeGrafter"/>
</dbReference>
<dbReference type="Proteomes" id="UP001151518">
    <property type="component" value="Unassembled WGS sequence"/>
</dbReference>
<dbReference type="FunFam" id="3.40.50.300:FF:000105">
    <property type="entry name" value="BMS1 ribosome biogenesis factor"/>
    <property type="match status" value="1"/>
</dbReference>
<sequence>MSEREKTTLLMDAKQTHKAHRVRKAGASAKKKPQNRKNAEKNNPKAFTMQSAQKAERMARRKAELDEKKYHVPMADRTPTTPPPLVVAVVGPPKCGKTTIIKSLVRRYTKHTISDIRGPVTVVSGKHQRLTLMECANDINAMADMAKVADIVILAIDASFGFEMETFEFLNLLQTHGMPKVMGVLTHLDKFKDNKRLKMVKNNFKHRFWTEVYDGAKLFYLSGVENGRYLDREILNLSRFISVMKIRPLAWRSAHPYMLADRVQDLTDPEVLEGNPKANRTVALYGYLRGTHIKGRDLVHIPGAGDYRLSTTEQLADPCPIPDKERKRLDERHKLIYAPMSEVNGVMYDKDAVYIEVKKSKHEERAEDGEGERMLSELQKVHTVTERLASQQFSLFSGTAPVTADSVRRPAVFDGSGSEREDGSEDSVLDSDSNGSGSGSGGAGSADDSEESNDSEESDSSDSDDDIIRRVDASDDDVGDSGAEESDDTLRIAPIHGFSKRVNLMDLVYGSAASEGKPDVAKDGDDNAKSFGRIDDLDLGMLRKLFITSTGDSDEDEDEDEDSADDEDASANEEDATGDFEDLEAGSGTESGSDGEKPDAENMGDTASSEGNGGSSNDAANEFGLPTARVKKLKKKFDRLYDSDADAEEKKDFYQQQKEELQRYVDSTREEMEELADIDYRWAGEYVKVVLDDMPCEFLEGFDPALPVVVGGIANEEGLSLLSIRIKRHRWYPKILKTGDPIVISVGWRRFQTIPTYFMNDRIKNRMLKYTPEHMHCGAAVYGPFVPPGTGFCAYYLRKKHSFGIAATGTVLENSQAIEVVKKLKLTGYPEKIHKNTAYIKKMFNSPLEVARFEGAAIKTVSGIRGQVKKAAGGTGMFRATFEDKIKLSDIVFLRAFHAVPIKKFYNPVTSLLAVTHMRTLAEIRREKSLPVPNKKDSHYKPVVRVAKRFNPLMVPKSVSSELPFKSRPKVIQTTTTKRAVVLDRKERQTAGLMEQISLLHREGKRKQQEKARRQKAEYEKKRQLENDEADARRKRRRKSFFRREGQNQKT</sequence>
<keyword evidence="5 14" id="KW-0378">Hydrolase</keyword>
<feature type="compositionally biased region" description="Basic and acidic residues" evidence="12">
    <location>
        <begin position="1000"/>
        <end position="1032"/>
    </location>
</feature>
<dbReference type="GO" id="GO:0030686">
    <property type="term" value="C:90S preribosome"/>
    <property type="evidence" value="ECO:0007669"/>
    <property type="project" value="TreeGrafter"/>
</dbReference>
<evidence type="ECO:0000256" key="2">
    <source>
        <dbReference type="ARBA" id="ARBA00022517"/>
    </source>
</evidence>
<keyword evidence="8" id="KW-0539">Nucleus</keyword>
<dbReference type="SMART" id="SM01362">
    <property type="entry name" value="DUF663"/>
    <property type="match status" value="1"/>
</dbReference>
<keyword evidence="7" id="KW-0342">GTP-binding</keyword>
<feature type="region of interest" description="Disordered" evidence="12">
    <location>
        <begin position="407"/>
        <end position="496"/>
    </location>
</feature>
<comment type="catalytic activity">
    <reaction evidence="9">
        <text>GTP + H2O = GDP + phosphate + H(+)</text>
        <dbReference type="Rhea" id="RHEA:19669"/>
        <dbReference type="ChEBI" id="CHEBI:15377"/>
        <dbReference type="ChEBI" id="CHEBI:15378"/>
        <dbReference type="ChEBI" id="CHEBI:37565"/>
        <dbReference type="ChEBI" id="CHEBI:43474"/>
        <dbReference type="ChEBI" id="CHEBI:58189"/>
    </reaction>
    <physiologicalReaction direction="left-to-right" evidence="9">
        <dbReference type="Rhea" id="RHEA:19670"/>
    </physiologicalReaction>
</comment>
<dbReference type="InterPro" id="IPR039761">
    <property type="entry name" value="Bms1/Tsr1"/>
</dbReference>
<evidence type="ECO:0000256" key="9">
    <source>
        <dbReference type="ARBA" id="ARBA00049117"/>
    </source>
</evidence>
<feature type="compositionally biased region" description="Basic and acidic residues" evidence="12">
    <location>
        <begin position="516"/>
        <end position="534"/>
    </location>
</feature>
<gene>
    <name evidence="14" type="primary">BMS1</name>
    <name evidence="14" type="ORF">GGI25_001237</name>
</gene>
<feature type="compositionally biased region" description="Basic residues" evidence="12">
    <location>
        <begin position="16"/>
        <end position="35"/>
    </location>
</feature>
<comment type="similarity">
    <text evidence="10">Belongs to the TRAFAC class translation factor GTPase superfamily. Bms1-like GTPase family. BMS1 subfamily.</text>
</comment>
<dbReference type="Pfam" id="PF04950">
    <property type="entry name" value="RIBIOP_C"/>
    <property type="match status" value="1"/>
</dbReference>
<keyword evidence="6" id="KW-0067">ATP-binding</keyword>
<evidence type="ECO:0000256" key="7">
    <source>
        <dbReference type="ARBA" id="ARBA00023134"/>
    </source>
</evidence>
<dbReference type="GO" id="GO:0005654">
    <property type="term" value="C:nucleoplasm"/>
    <property type="evidence" value="ECO:0007669"/>
    <property type="project" value="UniProtKB-ARBA"/>
</dbReference>
<evidence type="ECO:0000256" key="3">
    <source>
        <dbReference type="ARBA" id="ARBA00022553"/>
    </source>
</evidence>
<evidence type="ECO:0000313" key="14">
    <source>
        <dbReference type="EMBL" id="KAJ2679786.1"/>
    </source>
</evidence>
<keyword evidence="4" id="KW-0547">Nucleotide-binding</keyword>
<feature type="coiled-coil region" evidence="11">
    <location>
        <begin position="644"/>
        <end position="678"/>
    </location>
</feature>
<reference evidence="14" key="1">
    <citation type="submission" date="2022-07" db="EMBL/GenBank/DDBJ databases">
        <title>Phylogenomic reconstructions and comparative analyses of Kickxellomycotina fungi.</title>
        <authorList>
            <person name="Reynolds N.K."/>
            <person name="Stajich J.E."/>
            <person name="Barry K."/>
            <person name="Grigoriev I.V."/>
            <person name="Crous P."/>
            <person name="Smith M.E."/>
        </authorList>
    </citation>
    <scope>NUCLEOTIDE SEQUENCE</scope>
    <source>
        <strain evidence="14">NRRL 3115</strain>
    </source>
</reference>
<feature type="compositionally biased region" description="Acidic residues" evidence="12">
    <location>
        <begin position="552"/>
        <end position="584"/>
    </location>
</feature>
<name>A0A9W8GBB6_9FUNG</name>
<dbReference type="EMBL" id="JANBTW010000009">
    <property type="protein sequence ID" value="KAJ2679786.1"/>
    <property type="molecule type" value="Genomic_DNA"/>
</dbReference>
<dbReference type="InterPro" id="IPR037875">
    <property type="entry name" value="Bms1_N"/>
</dbReference>
<dbReference type="Gene3D" id="3.40.50.300">
    <property type="entry name" value="P-loop containing nucleotide triphosphate hydrolases"/>
    <property type="match status" value="1"/>
</dbReference>
<dbReference type="Pfam" id="PF22298">
    <property type="entry name" value="Tsr1_G-like"/>
    <property type="match status" value="1"/>
</dbReference>
<evidence type="ECO:0000259" key="13">
    <source>
        <dbReference type="PROSITE" id="PS51714"/>
    </source>
</evidence>
<dbReference type="CDD" id="cd01882">
    <property type="entry name" value="BMS1"/>
    <property type="match status" value="1"/>
</dbReference>
<evidence type="ECO:0000256" key="11">
    <source>
        <dbReference type="SAM" id="Coils"/>
    </source>
</evidence>
<protein>
    <submittedName>
        <fullName evidence="14">Glycoside hydrolase 2 (Mannanase, beta-galactosidase)</fullName>
    </submittedName>
</protein>
<dbReference type="GO" id="GO:0032040">
    <property type="term" value="C:small-subunit processome"/>
    <property type="evidence" value="ECO:0007669"/>
    <property type="project" value="UniProtKB-ARBA"/>
</dbReference>
<dbReference type="Pfam" id="PF08142">
    <property type="entry name" value="AARP2CN"/>
    <property type="match status" value="1"/>
</dbReference>
<dbReference type="OrthoDB" id="10260897at2759"/>
<keyword evidence="3" id="KW-0597">Phosphoprotein</keyword>
<feature type="compositionally biased region" description="Acidic residues" evidence="12">
    <location>
        <begin position="474"/>
        <end position="487"/>
    </location>
</feature>
<dbReference type="PROSITE" id="PS51714">
    <property type="entry name" value="G_BMS1"/>
    <property type="match status" value="1"/>
</dbReference>
<dbReference type="GO" id="GO:0034511">
    <property type="term" value="F:U3 snoRNA binding"/>
    <property type="evidence" value="ECO:0007669"/>
    <property type="project" value="TreeGrafter"/>
</dbReference>
<evidence type="ECO:0000313" key="15">
    <source>
        <dbReference type="Proteomes" id="UP001151518"/>
    </source>
</evidence>
<dbReference type="SMART" id="SM00785">
    <property type="entry name" value="AARP2CN"/>
    <property type="match status" value="1"/>
</dbReference>
<evidence type="ECO:0000256" key="1">
    <source>
        <dbReference type="ARBA" id="ARBA00004604"/>
    </source>
</evidence>
<comment type="subcellular location">
    <subcellularLocation>
        <location evidence="1">Nucleus</location>
        <location evidence="1">Nucleolus</location>
    </subcellularLocation>
</comment>
<feature type="compositionally biased region" description="Basic and acidic residues" evidence="12">
    <location>
        <begin position="54"/>
        <end position="63"/>
    </location>
</feature>
<feature type="region of interest" description="Disordered" evidence="12">
    <location>
        <begin position="548"/>
        <end position="623"/>
    </location>
</feature>
<dbReference type="AlphaFoldDB" id="A0A9W8GBB6"/>
<keyword evidence="2" id="KW-0690">Ribosome biogenesis</keyword>
<feature type="domain" description="Bms1-type G" evidence="13">
    <location>
        <begin position="83"/>
        <end position="247"/>
    </location>
</feature>
<feature type="region of interest" description="Disordered" evidence="12">
    <location>
        <begin position="1"/>
        <end position="63"/>
    </location>
</feature>
<dbReference type="InterPro" id="IPR012948">
    <property type="entry name" value="AARP2CN"/>
</dbReference>
<dbReference type="GO" id="GO:0005525">
    <property type="term" value="F:GTP binding"/>
    <property type="evidence" value="ECO:0007669"/>
    <property type="project" value="UniProtKB-KW"/>
</dbReference>
<comment type="caution">
    <text evidence="14">The sequence shown here is derived from an EMBL/GenBank/DDBJ whole genome shotgun (WGS) entry which is preliminary data.</text>
</comment>
<dbReference type="GO" id="GO:0003924">
    <property type="term" value="F:GTPase activity"/>
    <property type="evidence" value="ECO:0007669"/>
    <property type="project" value="TreeGrafter"/>
</dbReference>
<dbReference type="InterPro" id="IPR030387">
    <property type="entry name" value="G_Bms1/Tsr1_dom"/>
</dbReference>
<evidence type="ECO:0000256" key="10">
    <source>
        <dbReference type="ARBA" id="ARBA00061391"/>
    </source>
</evidence>
<feature type="region of interest" description="Disordered" evidence="12">
    <location>
        <begin position="513"/>
        <end position="534"/>
    </location>
</feature>
<organism evidence="14 15">
    <name type="scientific">Coemansia spiralis</name>
    <dbReference type="NCBI Taxonomy" id="417178"/>
    <lineage>
        <taxon>Eukaryota</taxon>
        <taxon>Fungi</taxon>
        <taxon>Fungi incertae sedis</taxon>
        <taxon>Zoopagomycota</taxon>
        <taxon>Kickxellomycotina</taxon>
        <taxon>Kickxellomycetes</taxon>
        <taxon>Kickxellales</taxon>
        <taxon>Kickxellaceae</taxon>
        <taxon>Coemansia</taxon>
    </lineage>
</organism>
<evidence type="ECO:0000256" key="6">
    <source>
        <dbReference type="ARBA" id="ARBA00022840"/>
    </source>
</evidence>
<dbReference type="PANTHER" id="PTHR12858:SF2">
    <property type="entry name" value="RIBOSOME BIOGENESIS PROTEIN BMS1 HOMOLOG"/>
    <property type="match status" value="1"/>
</dbReference>
<feature type="region of interest" description="Disordered" evidence="12">
    <location>
        <begin position="1000"/>
        <end position="1051"/>
    </location>
</feature>
<dbReference type="SUPFAM" id="SSF52540">
    <property type="entry name" value="P-loop containing nucleoside triphosphate hydrolases"/>
    <property type="match status" value="1"/>
</dbReference>